<evidence type="ECO:0000256" key="3">
    <source>
        <dbReference type="ARBA" id="ARBA00023237"/>
    </source>
</evidence>
<dbReference type="EMBL" id="JH611193">
    <property type="protein sequence ID" value="EJP72365.1"/>
    <property type="molecule type" value="Genomic_DNA"/>
</dbReference>
<comment type="subcellular location">
    <subcellularLocation>
        <location evidence="1">Cell outer membrane</location>
    </subcellularLocation>
</comment>
<dbReference type="PANTHER" id="PTHR40980">
    <property type="entry name" value="PLUG DOMAIN-CONTAINING PROTEIN"/>
    <property type="match status" value="1"/>
</dbReference>
<dbReference type="HOGENOM" id="CLU_006935_2_0_6"/>
<dbReference type="InterPro" id="IPR012910">
    <property type="entry name" value="Plug_dom"/>
</dbReference>
<evidence type="ECO:0000256" key="4">
    <source>
        <dbReference type="SAM" id="SignalP"/>
    </source>
</evidence>
<feature type="chain" id="PRO_5003781534" evidence="4">
    <location>
        <begin position="29"/>
        <end position="974"/>
    </location>
</feature>
<dbReference type="InterPro" id="IPR037066">
    <property type="entry name" value="Plug_dom_sf"/>
</dbReference>
<evidence type="ECO:0000256" key="2">
    <source>
        <dbReference type="ARBA" id="ARBA00023136"/>
    </source>
</evidence>
<evidence type="ECO:0000313" key="7">
    <source>
        <dbReference type="Proteomes" id="UP000010116"/>
    </source>
</evidence>
<evidence type="ECO:0000259" key="5">
    <source>
        <dbReference type="Pfam" id="PF07715"/>
    </source>
</evidence>
<accession>J4WVC1</accession>
<feature type="domain" description="TonB-dependent receptor plug" evidence="5">
    <location>
        <begin position="56"/>
        <end position="151"/>
    </location>
</feature>
<dbReference type="PANTHER" id="PTHR40980:SF3">
    <property type="entry name" value="TONB-DEPENDENT RECEPTOR-LIKE BETA-BARREL DOMAIN-CONTAINING PROTEIN"/>
    <property type="match status" value="1"/>
</dbReference>
<dbReference type="Pfam" id="PF07715">
    <property type="entry name" value="Plug"/>
    <property type="match status" value="1"/>
</dbReference>
<keyword evidence="6" id="KW-0675">Receptor</keyword>
<gene>
    <name evidence="6" type="ORF">NT02SARS_1257</name>
</gene>
<keyword evidence="3" id="KW-0998">Cell outer membrane</keyword>
<dbReference type="InterPro" id="IPR010104">
    <property type="entry name" value="TonB_rcpt_bac"/>
</dbReference>
<proteinExistence type="predicted"/>
<evidence type="ECO:0000256" key="1">
    <source>
        <dbReference type="ARBA" id="ARBA00004442"/>
    </source>
</evidence>
<name>J4WVC1_9GAMM</name>
<dbReference type="GO" id="GO:0009279">
    <property type="term" value="C:cell outer membrane"/>
    <property type="evidence" value="ECO:0007669"/>
    <property type="project" value="UniProtKB-SubCell"/>
</dbReference>
<feature type="signal peptide" evidence="4">
    <location>
        <begin position="1"/>
        <end position="28"/>
    </location>
</feature>
<dbReference type="Proteomes" id="UP000010116">
    <property type="component" value="Unassembled WGS sequence"/>
</dbReference>
<keyword evidence="2" id="KW-0472">Membrane</keyword>
<dbReference type="AlphaFoldDB" id="J4WVC1"/>
<keyword evidence="4" id="KW-0732">Signal</keyword>
<dbReference type="Gene3D" id="2.170.130.10">
    <property type="entry name" value="TonB-dependent receptor, plug domain"/>
    <property type="match status" value="1"/>
</dbReference>
<protein>
    <submittedName>
        <fullName evidence="6">TonB-dependent receptor</fullName>
    </submittedName>
</protein>
<sequence length="974" mass="106663">MFNNNSLSRKELVLGSLAISAATLPVFAQDTSEEEIEEVVVLGSYSKSLVSALDRKRDADGVVDAITAEDIGKYPDTNLAESLARVSGVSIDRFNGEGSRVTVRGLGPEYNLVTLNGRSMPTVGGRSFDFADISPHGVAAVEVYKTGNAAIPTGGIGSTVNMVTTKPLDAPGFVAVLDGSLVDSFNVAGDDYTPQVMGIYSNTFADDTIGVSLSASVQERDNREEKARVNTWLPNFNTDGIDPAVWENNNQRADGTTWYPQDADYQWLDNQTERTNGQLTLQWQASEDVRATVDYTYSEREFFSDRRSIGIWFVGGGNVVNAVTNENGTFTTVTEAGGDYASNMSKGGFLNTNDSLGFNLEWDASDNLTVTFDAHDSTAEGKGAPDVGSDTFLITGNTCFGDTACIGEKTATYPSNGIHIFNFNVAGKDEFEASDIGTLFGASSDYYSENEMSQYQLSALWENSDSDSALQSIKFGYATAEQNWLNQNRYSGQLPAGWWLTSAEFAPDEMWVRQNVGSILGDAANSYYGPTYYFGTTWDQLIGFYQGFVDTGEWIDCCNVSSWGADYRNEDGTGNINPGPIDSDARVKEETSSFFVQFDFETEFNGMPVDIVTGLRYESTDVTSSGLETPVTNIAWVGGNEFSYVEGEKGFTEGTGSNKFFLPSFDSKIGISDNEVVRFSYSRSISRPGIGNLRSTTDFVGNPQVNQRNAVVGNPGLMPYVSDNLDLSYENYYAPGSYFAVGYWRKIVDNFLQTRITQESVNGIRDVYEGQAAEACRANGATSDLAVYNCLAGTDADGNQISGVDILPDGDDPLAVFNISRTVNEESGLLYGFEFAAQHLFGNGYGLTANYTTVNGDLEADRDATDVQFALTGMNDSANLSGFYETDKYSVRLSWNWRDEFLGGFDQHSSPVYTEEYEQWDLNATYSVNDNFELYAQGLNITGETIRTYIRYNEQLSSLGQYGTTYIIGGRYRF</sequence>
<dbReference type="NCBIfam" id="TIGR01782">
    <property type="entry name" value="TonB-Xanth-Caul"/>
    <property type="match status" value="1"/>
</dbReference>
<dbReference type="SUPFAM" id="SSF56935">
    <property type="entry name" value="Porins"/>
    <property type="match status" value="1"/>
</dbReference>
<evidence type="ECO:0000313" key="6">
    <source>
        <dbReference type="EMBL" id="EJP72365.1"/>
    </source>
</evidence>
<dbReference type="Gene3D" id="2.40.170.20">
    <property type="entry name" value="TonB-dependent receptor, beta-barrel domain"/>
    <property type="match status" value="1"/>
</dbReference>
<reference evidence="6 7" key="1">
    <citation type="journal article" date="2012" name="ISME J.">
        <title>Genomic insights to SAR86, an abundant and uncultivated marine bacterial lineage.</title>
        <authorList>
            <person name="Dupont C.L."/>
            <person name="Rusch D.B."/>
            <person name="Yooseph S."/>
            <person name="Lombardo M.J."/>
            <person name="Richter R.A."/>
            <person name="Valas R."/>
            <person name="Novotny M."/>
            <person name="Yee-Greenbaum J."/>
            <person name="Selengut J.D."/>
            <person name="Haft D.H."/>
            <person name="Halpern A.L."/>
            <person name="Lasken R.S."/>
            <person name="Nealson K."/>
            <person name="Friedman R."/>
            <person name="Venter J.C."/>
        </authorList>
    </citation>
    <scope>NUCLEOTIDE SEQUENCE [LARGE SCALE GENOMIC DNA]</scope>
</reference>
<dbReference type="InterPro" id="IPR036942">
    <property type="entry name" value="Beta-barrel_TonB_sf"/>
</dbReference>
<organism evidence="6 7">
    <name type="scientific">SAR86 cluster bacterium SAR86B</name>
    <dbReference type="NCBI Taxonomy" id="1123867"/>
    <lineage>
        <taxon>Bacteria</taxon>
        <taxon>Pseudomonadati</taxon>
        <taxon>Pseudomonadota</taxon>
        <taxon>Gammaproteobacteria</taxon>
        <taxon>SAR86 cluster</taxon>
    </lineage>
</organism>